<keyword evidence="1 4" id="KW-0808">Transferase</keyword>
<reference evidence="7" key="1">
    <citation type="submission" date="2018-06" db="EMBL/GenBank/DDBJ databases">
        <title>Complete genome of Pseudomonas insecticola strain QZS01.</title>
        <authorList>
            <person name="Wang J."/>
            <person name="Su Q."/>
        </authorList>
    </citation>
    <scope>NUCLEOTIDE SEQUENCE [LARGE SCALE GENOMIC DNA]</scope>
    <source>
        <strain evidence="7">QZS01</strain>
    </source>
</reference>
<organism evidence="6 7">
    <name type="scientific">Entomomonas moraniae</name>
    <dbReference type="NCBI Taxonomy" id="2213226"/>
    <lineage>
        <taxon>Bacteria</taxon>
        <taxon>Pseudomonadati</taxon>
        <taxon>Pseudomonadota</taxon>
        <taxon>Gammaproteobacteria</taxon>
        <taxon>Pseudomonadales</taxon>
        <taxon>Pseudomonadaceae</taxon>
        <taxon>Entomomonas</taxon>
    </lineage>
</organism>
<dbReference type="InterPro" id="IPR029499">
    <property type="entry name" value="PduO-typ"/>
</dbReference>
<dbReference type="PANTHER" id="PTHR12213">
    <property type="entry name" value="CORRINOID ADENOSYLTRANSFERASE"/>
    <property type="match status" value="1"/>
</dbReference>
<dbReference type="Proteomes" id="UP000273143">
    <property type="component" value="Chromosome"/>
</dbReference>
<dbReference type="AlphaFoldDB" id="A0A3S9XBT4"/>
<dbReference type="SUPFAM" id="SSF89028">
    <property type="entry name" value="Cobalamin adenosyltransferase-like"/>
    <property type="match status" value="1"/>
</dbReference>
<protein>
    <recommendedName>
        <fullName evidence="4">Corrinoid adenosyltransferase</fullName>
        <ecNumber evidence="4">2.5.1.17</ecNumber>
    </recommendedName>
    <alternativeName>
        <fullName evidence="4">Cob(II)alamin adenosyltransferase</fullName>
    </alternativeName>
    <alternativeName>
        <fullName evidence="4">Cob(II)yrinic acid a,c-diamide adenosyltransferase</fullName>
    </alternativeName>
    <alternativeName>
        <fullName evidence="4">Cobinamide/cobalamin adenosyltransferase</fullName>
    </alternativeName>
</protein>
<evidence type="ECO:0000256" key="1">
    <source>
        <dbReference type="ARBA" id="ARBA00022679"/>
    </source>
</evidence>
<comment type="catalytic activity">
    <reaction evidence="4">
        <text>2 cob(II)alamin + reduced [electron-transfer flavoprotein] + 2 ATP = 2 adenosylcob(III)alamin + 2 triphosphate + oxidized [electron-transfer flavoprotein] + 3 H(+)</text>
        <dbReference type="Rhea" id="RHEA:28671"/>
        <dbReference type="Rhea" id="RHEA-COMP:10685"/>
        <dbReference type="Rhea" id="RHEA-COMP:10686"/>
        <dbReference type="ChEBI" id="CHEBI:15378"/>
        <dbReference type="ChEBI" id="CHEBI:16304"/>
        <dbReference type="ChEBI" id="CHEBI:18036"/>
        <dbReference type="ChEBI" id="CHEBI:18408"/>
        <dbReference type="ChEBI" id="CHEBI:30616"/>
        <dbReference type="ChEBI" id="CHEBI:57692"/>
        <dbReference type="ChEBI" id="CHEBI:58307"/>
        <dbReference type="EC" id="2.5.1.17"/>
    </reaction>
</comment>
<gene>
    <name evidence="6" type="ORF">DM558_03250</name>
</gene>
<dbReference type="InterPro" id="IPR016030">
    <property type="entry name" value="CblAdoTrfase-like"/>
</dbReference>
<dbReference type="PANTHER" id="PTHR12213:SF0">
    <property type="entry name" value="CORRINOID ADENOSYLTRANSFERASE MMAB"/>
    <property type="match status" value="1"/>
</dbReference>
<comment type="similarity">
    <text evidence="4">Belongs to the Cob(I)alamin adenosyltransferase family.</text>
</comment>
<keyword evidence="7" id="KW-1185">Reference proteome</keyword>
<keyword evidence="3 4" id="KW-0067">ATP-binding</keyword>
<keyword evidence="2 4" id="KW-0547">Nucleotide-binding</keyword>
<sequence>MGFKLAKIITKTGDQGLTRLGDGSRVSKASPRVMAIGGIDELNTSIGLLRAYVNNSEIIDQLIIIQHQLLVTGSQLANSNRCALQTRHVEFLENWAATLMQQLDPVQDFVLPGGSKAAAHCHMARVTCRRTERYLIAADLKEDYIPTIMQYLNRLSDVLFVLARVLNKELGVSEIVLNREI</sequence>
<feature type="domain" description="Cobalamin adenosyltransferase-like" evidence="5">
    <location>
        <begin position="8"/>
        <end position="165"/>
    </location>
</feature>
<dbReference type="EC" id="2.5.1.17" evidence="4"/>
<dbReference type="NCBIfam" id="TIGR00636">
    <property type="entry name" value="PduO_Nterm"/>
    <property type="match status" value="1"/>
</dbReference>
<name>A0A3S9XBT4_9GAMM</name>
<evidence type="ECO:0000259" key="5">
    <source>
        <dbReference type="Pfam" id="PF01923"/>
    </source>
</evidence>
<dbReference type="InterPro" id="IPR036451">
    <property type="entry name" value="CblAdoTrfase-like_sf"/>
</dbReference>
<accession>A0A3S9XBT4</accession>
<evidence type="ECO:0000256" key="3">
    <source>
        <dbReference type="ARBA" id="ARBA00022840"/>
    </source>
</evidence>
<evidence type="ECO:0000256" key="4">
    <source>
        <dbReference type="RuleBase" id="RU366026"/>
    </source>
</evidence>
<evidence type="ECO:0000313" key="7">
    <source>
        <dbReference type="Proteomes" id="UP000273143"/>
    </source>
</evidence>
<dbReference type="GO" id="GO:0009236">
    <property type="term" value="P:cobalamin biosynthetic process"/>
    <property type="evidence" value="ECO:0007669"/>
    <property type="project" value="UniProtKB-UniRule"/>
</dbReference>
<dbReference type="RefSeq" id="WP_127162027.1">
    <property type="nucleotide sequence ID" value="NZ_CP029822.1"/>
</dbReference>
<dbReference type="UniPathway" id="UPA00148">
    <property type="reaction ID" value="UER00233"/>
</dbReference>
<keyword evidence="4" id="KW-0169">Cobalamin biosynthesis</keyword>
<proteinExistence type="inferred from homology"/>
<evidence type="ECO:0000313" key="6">
    <source>
        <dbReference type="EMBL" id="AZS49856.1"/>
    </source>
</evidence>
<dbReference type="KEGG" id="emo:DM558_03250"/>
<dbReference type="EMBL" id="CP029822">
    <property type="protein sequence ID" value="AZS49856.1"/>
    <property type="molecule type" value="Genomic_DNA"/>
</dbReference>
<dbReference type="GO" id="GO:0008817">
    <property type="term" value="F:corrinoid adenosyltransferase activity"/>
    <property type="evidence" value="ECO:0007669"/>
    <property type="project" value="UniProtKB-UniRule"/>
</dbReference>
<dbReference type="GO" id="GO:0005524">
    <property type="term" value="F:ATP binding"/>
    <property type="evidence" value="ECO:0007669"/>
    <property type="project" value="UniProtKB-UniRule"/>
</dbReference>
<evidence type="ECO:0000256" key="2">
    <source>
        <dbReference type="ARBA" id="ARBA00022741"/>
    </source>
</evidence>
<dbReference type="Gene3D" id="1.20.1200.10">
    <property type="entry name" value="Cobalamin adenosyltransferase-like"/>
    <property type="match status" value="1"/>
</dbReference>
<comment type="pathway">
    <text evidence="4">Cofactor biosynthesis; adenosylcobalamin biosynthesis; adenosylcobalamin from cob(II)yrinate a,c-diamide: step 2/7.</text>
</comment>
<comment type="catalytic activity">
    <reaction evidence="4">
        <text>2 cob(II)yrinate a,c diamide + reduced [electron-transfer flavoprotein] + 2 ATP = 2 adenosylcob(III)yrinate a,c-diamide + 2 triphosphate + oxidized [electron-transfer flavoprotein] + 3 H(+)</text>
        <dbReference type="Rhea" id="RHEA:11528"/>
        <dbReference type="Rhea" id="RHEA-COMP:10685"/>
        <dbReference type="Rhea" id="RHEA-COMP:10686"/>
        <dbReference type="ChEBI" id="CHEBI:15378"/>
        <dbReference type="ChEBI" id="CHEBI:18036"/>
        <dbReference type="ChEBI" id="CHEBI:30616"/>
        <dbReference type="ChEBI" id="CHEBI:57692"/>
        <dbReference type="ChEBI" id="CHEBI:58307"/>
        <dbReference type="ChEBI" id="CHEBI:58503"/>
        <dbReference type="ChEBI" id="CHEBI:58537"/>
        <dbReference type="EC" id="2.5.1.17"/>
    </reaction>
</comment>
<dbReference type="Pfam" id="PF01923">
    <property type="entry name" value="Cob_adeno_trans"/>
    <property type="match status" value="1"/>
</dbReference>